<dbReference type="PRINTS" id="PR00111">
    <property type="entry name" value="ABHYDROLASE"/>
</dbReference>
<dbReference type="InterPro" id="IPR000073">
    <property type="entry name" value="AB_hydrolase_1"/>
</dbReference>
<comment type="caution">
    <text evidence="2">The sequence shown here is derived from an EMBL/GenBank/DDBJ whole genome shotgun (WGS) entry which is preliminary data.</text>
</comment>
<dbReference type="InterPro" id="IPR029058">
    <property type="entry name" value="AB_hydrolase_fold"/>
</dbReference>
<evidence type="ECO:0000313" key="2">
    <source>
        <dbReference type="EMBL" id="MPM03090.1"/>
    </source>
</evidence>
<reference evidence="2" key="1">
    <citation type="submission" date="2019-08" db="EMBL/GenBank/DDBJ databases">
        <authorList>
            <person name="Kucharzyk K."/>
            <person name="Murdoch R.W."/>
            <person name="Higgins S."/>
            <person name="Loffler F."/>
        </authorList>
    </citation>
    <scope>NUCLEOTIDE SEQUENCE</scope>
</reference>
<proteinExistence type="predicted"/>
<accession>A0A644WH50</accession>
<protein>
    <submittedName>
        <fullName evidence="2">2-hydroxy-6-oxononadienedioate/2-hydroxy-6-oxononatrienedioate hydrolase</fullName>
        <ecNumber evidence="2">3.7.1.14</ecNumber>
    </submittedName>
</protein>
<feature type="domain" description="AB hydrolase-1" evidence="1">
    <location>
        <begin position="21"/>
        <end position="237"/>
    </location>
</feature>
<name>A0A644WH50_9ZZZZ</name>
<dbReference type="Pfam" id="PF00561">
    <property type="entry name" value="Abhydrolase_1"/>
    <property type="match status" value="1"/>
</dbReference>
<gene>
    <name evidence="2" type="primary">mhpC_1</name>
    <name evidence="2" type="ORF">SDC9_49350</name>
</gene>
<dbReference type="AlphaFoldDB" id="A0A644WH50"/>
<sequence length="256" mass="29280">MHIDVDGLKINYIIEGTGRDVLLLHGWGGSIQTMMPIFNILKDKCRVVALDLPGFGESDVPGRPWNSYDYAECIKKFIDKTGLKSIILFGHSHGGRISIILSGKYNMVNKLILIDSAGLIPKRSTKYYFKVYSFKFLKKLYTTFSFGKSKEEKLKKFYEKYGSTDYKESHGIMRQTMVKVVNDNLEPLIPKIKNPTLLIWGENDQDTPLYMGKIMEEKIPDSGLVVLKGAGHYSYIDCYDQFKAVINSFLKDDFIR</sequence>
<organism evidence="2">
    <name type="scientific">bioreactor metagenome</name>
    <dbReference type="NCBI Taxonomy" id="1076179"/>
    <lineage>
        <taxon>unclassified sequences</taxon>
        <taxon>metagenomes</taxon>
        <taxon>ecological metagenomes</taxon>
    </lineage>
</organism>
<dbReference type="Gene3D" id="3.40.50.1820">
    <property type="entry name" value="alpha/beta hydrolase"/>
    <property type="match status" value="1"/>
</dbReference>
<dbReference type="EMBL" id="VSSQ01000923">
    <property type="protein sequence ID" value="MPM03090.1"/>
    <property type="molecule type" value="Genomic_DNA"/>
</dbReference>
<dbReference type="SUPFAM" id="SSF53474">
    <property type="entry name" value="alpha/beta-Hydrolases"/>
    <property type="match status" value="1"/>
</dbReference>
<dbReference type="PANTHER" id="PTHR46438:SF11">
    <property type="entry name" value="LIPASE-RELATED"/>
    <property type="match status" value="1"/>
</dbReference>
<dbReference type="PANTHER" id="PTHR46438">
    <property type="entry name" value="ALPHA/BETA-HYDROLASES SUPERFAMILY PROTEIN"/>
    <property type="match status" value="1"/>
</dbReference>
<keyword evidence="2" id="KW-0378">Hydrolase</keyword>
<dbReference type="EC" id="3.7.1.14" evidence="2"/>
<evidence type="ECO:0000259" key="1">
    <source>
        <dbReference type="Pfam" id="PF00561"/>
    </source>
</evidence>
<dbReference type="GO" id="GO:0016787">
    <property type="term" value="F:hydrolase activity"/>
    <property type="evidence" value="ECO:0007669"/>
    <property type="project" value="UniProtKB-KW"/>
</dbReference>